<dbReference type="InterPro" id="IPR050698">
    <property type="entry name" value="MBL"/>
</dbReference>
<dbReference type="InterPro" id="IPR001279">
    <property type="entry name" value="Metallo-B-lactamas"/>
</dbReference>
<dbReference type="EMBL" id="JABWMH010000001">
    <property type="protein sequence ID" value="NVD26935.1"/>
    <property type="molecule type" value="Genomic_DNA"/>
</dbReference>
<dbReference type="SMART" id="SM00849">
    <property type="entry name" value="Lactamase_B"/>
    <property type="match status" value="1"/>
</dbReference>
<dbReference type="PANTHER" id="PTHR11203:SF37">
    <property type="entry name" value="INTEGRATOR COMPLEX SUBUNIT 11"/>
    <property type="match status" value="1"/>
</dbReference>
<gene>
    <name evidence="4" type="ORF">HUO14_03310</name>
</gene>
<name>A0ABX2MZR1_9SPHN</name>
<evidence type="ECO:0000313" key="4">
    <source>
        <dbReference type="EMBL" id="NVD26935.1"/>
    </source>
</evidence>
<dbReference type="Proteomes" id="UP000652427">
    <property type="component" value="Unassembled WGS sequence"/>
</dbReference>
<organism evidence="4 5">
    <name type="scientific">Parasphingorhabdus flavimaris</name>
    <dbReference type="NCBI Taxonomy" id="266812"/>
    <lineage>
        <taxon>Bacteria</taxon>
        <taxon>Pseudomonadati</taxon>
        <taxon>Pseudomonadota</taxon>
        <taxon>Alphaproteobacteria</taxon>
        <taxon>Sphingomonadales</taxon>
        <taxon>Sphingomonadaceae</taxon>
        <taxon>Parasphingorhabdus</taxon>
    </lineage>
</organism>
<proteinExistence type="predicted"/>
<accession>A0ABX2MZR1</accession>
<dbReference type="InterPro" id="IPR036866">
    <property type="entry name" value="RibonucZ/Hydroxyglut_hydro"/>
</dbReference>
<protein>
    <submittedName>
        <fullName evidence="4">MBL fold metallo-hydrolase</fullName>
    </submittedName>
</protein>
<feature type="domain" description="Metallo-beta-lactamase" evidence="2">
    <location>
        <begin position="16"/>
        <end position="232"/>
    </location>
</feature>
<reference evidence="4 5" key="1">
    <citation type="submission" date="2020-06" db="EMBL/GenBank/DDBJ databases">
        <authorList>
            <person name="Kim S.-J."/>
            <person name="Park S.-J."/>
        </authorList>
    </citation>
    <scope>NUCLEOTIDE SEQUENCE [LARGE SCALE GENOMIC DNA]</scope>
    <source>
        <strain evidence="4 5">SW-151</strain>
    </source>
</reference>
<dbReference type="Pfam" id="PF00753">
    <property type="entry name" value="Lactamase_B"/>
    <property type="match status" value="1"/>
</dbReference>
<dbReference type="Pfam" id="PF07521">
    <property type="entry name" value="RMMBL"/>
    <property type="match status" value="1"/>
</dbReference>
<evidence type="ECO:0000313" key="5">
    <source>
        <dbReference type="Proteomes" id="UP000652427"/>
    </source>
</evidence>
<dbReference type="InterPro" id="IPR022712">
    <property type="entry name" value="Beta_Casp"/>
</dbReference>
<keyword evidence="5" id="KW-1185">Reference proteome</keyword>
<sequence>MSGASVKFHGAAGTVTGSCFEVSGAGQTILVDCGMFQGTRSLESLNHEELPFDPKKIDAVLLTHAHLDHSGRLAYLYARGCKAKTYCTAPTADILKPLLQDAAKLQAADVERRNRRADRAGLPPFTPLYGSKDITRLHKNIRTVTYCEENYLDNGVSFRFWDARHIVGSASIEINIGGQRLLFSGDIGSGRAINCSASDIGGYDHVFCESTYGDRDRELVLVSERREMLARHVEEVMAAGGNLLIPAFALERTQAILEDFDALFETRRLAPVNVFLDSPLAQKVTMAVMRYRDSGTDMLKRSNIRFIQNTAESKKLNRMTGIVIIAGSGMCEGGRIRHHLVRNLPKRQSRLLLSGYQVSGTLGSVLRDGAKRVRISGNDVDVKAQVATLDGYSNHADRSGLIEWIKDRTPVRGSLFLVHGDPTALASLAKTIEDVPDLPSAIVPALGETWALQPAEPATRESAGRPDAADLTASRDWISKLAALRAEVEDKLSRQKSNQDREKMLAALKRALDSVD</sequence>
<comment type="caution">
    <text evidence="4">The sequence shown here is derived from an EMBL/GenBank/DDBJ whole genome shotgun (WGS) entry which is preliminary data.</text>
</comment>
<dbReference type="RefSeq" id="WP_176278443.1">
    <property type="nucleotide sequence ID" value="NZ_JABWMH010000001.1"/>
</dbReference>
<evidence type="ECO:0000259" key="2">
    <source>
        <dbReference type="SMART" id="SM00849"/>
    </source>
</evidence>
<dbReference type="SUPFAM" id="SSF56281">
    <property type="entry name" value="Metallo-hydrolase/oxidoreductase"/>
    <property type="match status" value="1"/>
</dbReference>
<dbReference type="Pfam" id="PF10996">
    <property type="entry name" value="Beta-Casp"/>
    <property type="match status" value="1"/>
</dbReference>
<feature type="domain" description="Beta-Casp" evidence="3">
    <location>
        <begin position="253"/>
        <end position="366"/>
    </location>
</feature>
<evidence type="ECO:0000256" key="1">
    <source>
        <dbReference type="ARBA" id="ARBA00022801"/>
    </source>
</evidence>
<dbReference type="CDD" id="cd16295">
    <property type="entry name" value="TTHA0252-CPSF-like_MBL-fold"/>
    <property type="match status" value="1"/>
</dbReference>
<evidence type="ECO:0000259" key="3">
    <source>
        <dbReference type="SMART" id="SM01027"/>
    </source>
</evidence>
<dbReference type="SMART" id="SM01027">
    <property type="entry name" value="Beta-Casp"/>
    <property type="match status" value="1"/>
</dbReference>
<dbReference type="InterPro" id="IPR011108">
    <property type="entry name" value="RMMBL"/>
</dbReference>
<dbReference type="Gene3D" id="3.60.15.10">
    <property type="entry name" value="Ribonuclease Z/Hydroxyacylglutathione hydrolase-like"/>
    <property type="match status" value="1"/>
</dbReference>
<dbReference type="PANTHER" id="PTHR11203">
    <property type="entry name" value="CLEAVAGE AND POLYADENYLATION SPECIFICITY FACTOR FAMILY MEMBER"/>
    <property type="match status" value="1"/>
</dbReference>
<dbReference type="Gene3D" id="3.40.50.10890">
    <property type="match status" value="1"/>
</dbReference>
<keyword evidence="1" id="KW-0378">Hydrolase</keyword>
<dbReference type="PROSITE" id="PS51257">
    <property type="entry name" value="PROKAR_LIPOPROTEIN"/>
    <property type="match status" value="1"/>
</dbReference>